<dbReference type="RefSeq" id="WP_011744908.1">
    <property type="nucleotide sequence ID" value="NC_008639.1"/>
</dbReference>
<dbReference type="InterPro" id="IPR000182">
    <property type="entry name" value="GNAT_dom"/>
</dbReference>
<keyword evidence="3" id="KW-1185">Reference proteome</keyword>
<dbReference type="STRING" id="290317.Cpha266_1034"/>
<dbReference type="GO" id="GO:0016747">
    <property type="term" value="F:acyltransferase activity, transferring groups other than amino-acyl groups"/>
    <property type="evidence" value="ECO:0007669"/>
    <property type="project" value="InterPro"/>
</dbReference>
<reference evidence="2 3" key="1">
    <citation type="submission" date="2006-12" db="EMBL/GenBank/DDBJ databases">
        <title>Complete sequence of Chlorobium phaeobacteroides DSM 266.</title>
        <authorList>
            <consortium name="US DOE Joint Genome Institute"/>
            <person name="Copeland A."/>
            <person name="Lucas S."/>
            <person name="Lapidus A."/>
            <person name="Barry K."/>
            <person name="Detter J.C."/>
            <person name="Glavina del Rio T."/>
            <person name="Hammon N."/>
            <person name="Israni S."/>
            <person name="Pitluck S."/>
            <person name="Goltsman E."/>
            <person name="Schmutz J."/>
            <person name="Larimer F."/>
            <person name="Land M."/>
            <person name="Hauser L."/>
            <person name="Mikhailova N."/>
            <person name="Li T."/>
            <person name="Overmann J."/>
            <person name="Bryant D.A."/>
            <person name="Richardson P."/>
        </authorList>
    </citation>
    <scope>NUCLEOTIDE SEQUENCE [LARGE SCALE GENOMIC DNA]</scope>
    <source>
        <strain evidence="2 3">DSM 266</strain>
    </source>
</reference>
<gene>
    <name evidence="2" type="ordered locus">Cpha266_1034</name>
</gene>
<dbReference type="EMBL" id="CP000492">
    <property type="protein sequence ID" value="ABL65081.1"/>
    <property type="molecule type" value="Genomic_DNA"/>
</dbReference>
<dbReference type="Gene3D" id="3.40.630.30">
    <property type="match status" value="1"/>
</dbReference>
<evidence type="ECO:0000313" key="3">
    <source>
        <dbReference type="Proteomes" id="UP000008701"/>
    </source>
</evidence>
<evidence type="ECO:0000313" key="2">
    <source>
        <dbReference type="EMBL" id="ABL65081.1"/>
    </source>
</evidence>
<dbReference type="HOGENOM" id="CLU_1239259_0_0_10"/>
<dbReference type="PROSITE" id="PS51186">
    <property type="entry name" value="GNAT"/>
    <property type="match status" value="1"/>
</dbReference>
<dbReference type="Pfam" id="PF21926">
    <property type="entry name" value="FeeM"/>
    <property type="match status" value="1"/>
</dbReference>
<protein>
    <recommendedName>
        <fullName evidence="1">N-acetyltransferase domain-containing protein</fullName>
    </recommendedName>
</protein>
<dbReference type="KEGG" id="cph:Cpha266_1034"/>
<sequence length="222" mass="25333">MSCITVGRVLGGNDHAAAVEVIEQVFAREKKWITSASGQIPDHVNESGNVSWFLARVNGRPAGVLRLLYDPPLELPDAYAVNFMPGIDIEHLKKQGRYVEIGRFMILGEFRRNYRVALRLMREATAEVMERDYSHFITDVFEDDQHSPLNFHTRVLGFEAVGRHLFGDLNCSSARIILTLDILKLYSRVKDSRSRIYLELIHGIREIAERRIRRIQSGVAKG</sequence>
<dbReference type="InterPro" id="IPR016181">
    <property type="entry name" value="Acyl_CoA_acyltransferase"/>
</dbReference>
<accession>A1BFA4</accession>
<organism evidence="2 3">
    <name type="scientific">Chlorobium phaeobacteroides (strain DSM 266 / SMG 266 / 2430)</name>
    <dbReference type="NCBI Taxonomy" id="290317"/>
    <lineage>
        <taxon>Bacteria</taxon>
        <taxon>Pseudomonadati</taxon>
        <taxon>Chlorobiota</taxon>
        <taxon>Chlorobiia</taxon>
        <taxon>Chlorobiales</taxon>
        <taxon>Chlorobiaceae</taxon>
        <taxon>Chlorobium/Pelodictyon group</taxon>
        <taxon>Chlorobium</taxon>
    </lineage>
</organism>
<dbReference type="InterPro" id="IPR054597">
    <property type="entry name" value="FeeM_cat"/>
</dbReference>
<dbReference type="eggNOG" id="ENOG502ZBQK">
    <property type="taxonomic scope" value="Bacteria"/>
</dbReference>
<dbReference type="SUPFAM" id="SSF55729">
    <property type="entry name" value="Acyl-CoA N-acyltransferases (Nat)"/>
    <property type="match status" value="1"/>
</dbReference>
<name>A1BFA4_CHLPD</name>
<evidence type="ECO:0000259" key="1">
    <source>
        <dbReference type="PROSITE" id="PS51186"/>
    </source>
</evidence>
<dbReference type="OrthoDB" id="594638at2"/>
<proteinExistence type="predicted"/>
<dbReference type="AlphaFoldDB" id="A1BFA4"/>
<feature type="domain" description="N-acetyltransferase" evidence="1">
    <location>
        <begin position="5"/>
        <end position="181"/>
    </location>
</feature>
<dbReference type="Proteomes" id="UP000008701">
    <property type="component" value="Chromosome"/>
</dbReference>